<evidence type="ECO:0000313" key="5">
    <source>
        <dbReference type="EMBL" id="KAF6039936.1"/>
    </source>
</evidence>
<evidence type="ECO:0000259" key="4">
    <source>
        <dbReference type="PROSITE" id="PS50835"/>
    </source>
</evidence>
<keyword evidence="6" id="KW-1185">Reference proteome</keyword>
<dbReference type="SUPFAM" id="SSF49265">
    <property type="entry name" value="Fibronectin type III"/>
    <property type="match status" value="1"/>
</dbReference>
<feature type="chain" id="PRO_5029472469" description="Ig-like domain-containing protein" evidence="3">
    <location>
        <begin position="25"/>
        <end position="1130"/>
    </location>
</feature>
<dbReference type="SUPFAM" id="SSF48726">
    <property type="entry name" value="Immunoglobulin"/>
    <property type="match status" value="1"/>
</dbReference>
<dbReference type="PROSITE" id="PS50835">
    <property type="entry name" value="IG_LIKE"/>
    <property type="match status" value="1"/>
</dbReference>
<protein>
    <recommendedName>
        <fullName evidence="4">Ig-like domain-containing protein</fullName>
    </recommendedName>
</protein>
<name>A0A7J7KP34_BUGNE</name>
<dbReference type="SMART" id="SM00409">
    <property type="entry name" value="IG"/>
    <property type="match status" value="2"/>
</dbReference>
<dbReference type="InterPro" id="IPR007110">
    <property type="entry name" value="Ig-like_dom"/>
</dbReference>
<dbReference type="AlphaFoldDB" id="A0A7J7KP34"/>
<dbReference type="Proteomes" id="UP000593567">
    <property type="component" value="Unassembled WGS sequence"/>
</dbReference>
<keyword evidence="3" id="KW-0732">Signal</keyword>
<dbReference type="EMBL" id="VXIV02000200">
    <property type="protein sequence ID" value="KAF6039936.1"/>
    <property type="molecule type" value="Genomic_DNA"/>
</dbReference>
<evidence type="ECO:0000313" key="6">
    <source>
        <dbReference type="Proteomes" id="UP000593567"/>
    </source>
</evidence>
<dbReference type="InterPro" id="IPR036179">
    <property type="entry name" value="Ig-like_dom_sf"/>
</dbReference>
<accession>A0A7J7KP34</accession>
<dbReference type="Gene3D" id="2.60.40.10">
    <property type="entry name" value="Immunoglobulins"/>
    <property type="match status" value="1"/>
</dbReference>
<reference evidence="5" key="1">
    <citation type="submission" date="2020-06" db="EMBL/GenBank/DDBJ databases">
        <title>Draft genome of Bugula neritina, a colonial animal packing powerful symbionts and potential medicines.</title>
        <authorList>
            <person name="Rayko M."/>
        </authorList>
    </citation>
    <scope>NUCLEOTIDE SEQUENCE [LARGE SCALE GENOMIC DNA]</scope>
    <source>
        <strain evidence="5">Kwan_BN1</strain>
    </source>
</reference>
<comment type="caution">
    <text evidence="5">The sequence shown here is derived from an EMBL/GenBank/DDBJ whole genome shotgun (WGS) entry which is preliminary data.</text>
</comment>
<proteinExistence type="predicted"/>
<dbReference type="InterPro" id="IPR003599">
    <property type="entry name" value="Ig_sub"/>
</dbReference>
<gene>
    <name evidence="5" type="ORF">EB796_001788</name>
</gene>
<organism evidence="5 6">
    <name type="scientific">Bugula neritina</name>
    <name type="common">Brown bryozoan</name>
    <name type="synonym">Sertularia neritina</name>
    <dbReference type="NCBI Taxonomy" id="10212"/>
    <lineage>
        <taxon>Eukaryota</taxon>
        <taxon>Metazoa</taxon>
        <taxon>Spiralia</taxon>
        <taxon>Lophotrochozoa</taxon>
        <taxon>Bryozoa</taxon>
        <taxon>Gymnolaemata</taxon>
        <taxon>Cheilostomatida</taxon>
        <taxon>Flustrina</taxon>
        <taxon>Buguloidea</taxon>
        <taxon>Bugulidae</taxon>
        <taxon>Bugula</taxon>
    </lineage>
</organism>
<keyword evidence="2" id="KW-0472">Membrane</keyword>
<keyword evidence="2" id="KW-1133">Transmembrane helix</keyword>
<evidence type="ECO:0000256" key="1">
    <source>
        <dbReference type="SAM" id="MobiDB-lite"/>
    </source>
</evidence>
<dbReference type="InterPro" id="IPR036116">
    <property type="entry name" value="FN3_sf"/>
</dbReference>
<evidence type="ECO:0000256" key="2">
    <source>
        <dbReference type="SAM" id="Phobius"/>
    </source>
</evidence>
<keyword evidence="2" id="KW-0812">Transmembrane</keyword>
<dbReference type="InterPro" id="IPR013783">
    <property type="entry name" value="Ig-like_fold"/>
</dbReference>
<feature type="region of interest" description="Disordered" evidence="1">
    <location>
        <begin position="969"/>
        <end position="989"/>
    </location>
</feature>
<sequence>MRMRKQTLWEFLFLWMFCINFSSGGIKIYTNRPPHSLDEIRSFYYGSIALEGENVTIVCTVGEKFELWRTFENITRKVVQTGDGRIIQSRSSSHLNTTITNVTFGDTGNYQCEKVYFRLRVYRDPEDQELPAVVRAECKTYESLGSIPDAKYGVVCSFFTSTLPADFMAWNVSLYKRDGVVCLGGNSISKCRNTCQPLNTRRAKDGTDIVECIIRTSDTSTLNASYLEFKTDARNPFSNSSDRVNCSVTNLKGVVIPEYIQAQFEVPKQSDPSRAMIRMSGEVKWVNYKLYMGYAAATGSNITISLEVDNSRNMPCNSTDPGDPRKKLTTGGKWRNITIEHVSYEDAGPYICNNDRKDLIVIDADKSPTILTQRCESLEFRNLICIFQTNSKKRDMMMWSAQYAFNSNSKICIYNKELCSPVKCEQMETFLEDGVENINCTIVSHLLVQNSEIDFFFTAYNPFINSSLSTQRVKLDTSIVKFEISDVKAVSVVDRQLSVSVLINNEAALGQLFNFRVVYTHKGLSVEKNFENITIDTDLTLTGLSYHTEYQLNISGQLSSTRNHDTWSEAYPFTVFSATSHPVRAPRHSSTGYELKESKACGDKSQLVTLFWEPLSESDRYGNGVITKYSVYELNSIPTTFIRPTTSQKDVYDFSPSSILSRKSINAKTSSNSSATMCVSKKIKYLALVPFTSHGMGTQLSVYQLPSNIIPFRGCEMQVSYDSKHIIVKWPVLPRSTRFTTRTSYTVYWCKPEANRDQCVPGTTNWRVANQQGKLKMTYDSMSAEYRYGLSVSDSSVSSSSGIVWADCISNSSSTRLKPASVNVEYTARKATVTIEDRCSSDTRRAESYTLSYCNYNRSSEKCIDEVKEVQVGRCRRPVDTEELRFSQDYGFWVTSHARKNLSKPSSVVIKQSPARQLKHYELAVICICLLLITFTITLAVLWVRRQKKMVRTLNKPQVIAPTTLINELPTDSESEDDDSGKFYSTETGTDNSCGESMNYAIPSLKESEDATSVSSILETSPSYINNSLYSTSYTKESSAGTSLPDSGYFKVANTQSWDGDYKAPSIVYTEEDCSVTPDGYFKSMWADPESDLLLADVKSGDDVIDIAQLLSSSATFLNDSSTDLMKMTE</sequence>
<feature type="transmembrane region" description="Helical" evidence="2">
    <location>
        <begin position="923"/>
        <end position="944"/>
    </location>
</feature>
<feature type="signal peptide" evidence="3">
    <location>
        <begin position="1"/>
        <end position="24"/>
    </location>
</feature>
<feature type="domain" description="Ig-like" evidence="4">
    <location>
        <begin position="34"/>
        <end position="112"/>
    </location>
</feature>
<evidence type="ECO:0000256" key="3">
    <source>
        <dbReference type="SAM" id="SignalP"/>
    </source>
</evidence>